<evidence type="ECO:0000313" key="1">
    <source>
        <dbReference type="EMBL" id="QTZ83276.1"/>
    </source>
</evidence>
<dbReference type="EMBL" id="MW627366">
    <property type="protein sequence ID" value="QTZ83276.1"/>
    <property type="molecule type" value="Genomic_DNA"/>
</dbReference>
<evidence type="ECO:0000313" key="2">
    <source>
        <dbReference type="Proteomes" id="UP000676975"/>
    </source>
</evidence>
<keyword evidence="2" id="KW-1185">Reference proteome</keyword>
<organism evidence="1 2">
    <name type="scientific">Pseudomonas phage phiGM22-3</name>
    <dbReference type="NCBI Taxonomy" id="2816462"/>
    <lineage>
        <taxon>Viruses</taxon>
        <taxon>Duplodnaviria</taxon>
        <taxon>Heunggongvirae</taxon>
        <taxon>Uroviricota</taxon>
        <taxon>Caudoviricetes</taxon>
        <taxon>Autographivirales</taxon>
        <taxon>Autoscriptoviridae</taxon>
        <taxon>Tunggulvirus</taxon>
        <taxon>Tunggulvirus GM223</taxon>
    </lineage>
</organism>
<reference evidence="1" key="1">
    <citation type="submission" date="2021-02" db="EMBL/GenBank/DDBJ databases">
        <authorList>
            <person name="Qin X."/>
            <person name="Gong M."/>
            <person name="Yang H."/>
        </authorList>
    </citation>
    <scope>NUCLEOTIDE SEQUENCE</scope>
</reference>
<protein>
    <submittedName>
        <fullName evidence="1">Uncharacterized protein</fullName>
    </submittedName>
</protein>
<dbReference type="Proteomes" id="UP000676975">
    <property type="component" value="Segment"/>
</dbReference>
<name>A0A8T8IYT6_9CAUD</name>
<sequence length="69" mass="8522">MSRKPRFKVQRLNEGGLWDRRYYGNKRWTPVYDNNGNLGFTLNRQEADDLYWEMTELCPDQTYRIMEKR</sequence>
<proteinExistence type="predicted"/>
<accession>A0A8T8IYT6</accession>
<gene>
    <name evidence="1" type="ORF">phiGM223_10</name>
</gene>